<feature type="transmembrane region" description="Helical" evidence="1">
    <location>
        <begin position="79"/>
        <end position="96"/>
    </location>
</feature>
<sequence length="108" mass="12111">MSFTSLKELLPASADGTYVVIFSSIVVLYILIRLFINWVIASNAIKLLSYLMTSFVMLISLLGGIVLTSMFQMLLLEEVLRSLAVFGGCLVLVHAVQHMFRNKKNRVQ</sequence>
<proteinExistence type="predicted"/>
<evidence type="ECO:0000313" key="3">
    <source>
        <dbReference type="Proteomes" id="UP001596620"/>
    </source>
</evidence>
<protein>
    <submittedName>
        <fullName evidence="2">Uncharacterized protein</fullName>
    </submittedName>
</protein>
<evidence type="ECO:0000313" key="2">
    <source>
        <dbReference type="EMBL" id="MFC7745657.1"/>
    </source>
</evidence>
<keyword evidence="1" id="KW-1133">Transmembrane helix</keyword>
<comment type="caution">
    <text evidence="2">The sequence shown here is derived from an EMBL/GenBank/DDBJ whole genome shotgun (WGS) entry which is preliminary data.</text>
</comment>
<reference evidence="3" key="1">
    <citation type="journal article" date="2019" name="Int. J. Syst. Evol. Microbiol.">
        <title>The Global Catalogue of Microorganisms (GCM) 10K type strain sequencing project: providing services to taxonomists for standard genome sequencing and annotation.</title>
        <authorList>
            <consortium name="The Broad Institute Genomics Platform"/>
            <consortium name="The Broad Institute Genome Sequencing Center for Infectious Disease"/>
            <person name="Wu L."/>
            <person name="Ma J."/>
        </authorList>
    </citation>
    <scope>NUCLEOTIDE SEQUENCE [LARGE SCALE GENOMIC DNA]</scope>
    <source>
        <strain evidence="3">JCM 30234</strain>
    </source>
</reference>
<keyword evidence="1" id="KW-0812">Transmembrane</keyword>
<organism evidence="2 3">
    <name type="scientific">Lentibacillus kimchii</name>
    <dbReference type="NCBI Taxonomy" id="1542911"/>
    <lineage>
        <taxon>Bacteria</taxon>
        <taxon>Bacillati</taxon>
        <taxon>Bacillota</taxon>
        <taxon>Bacilli</taxon>
        <taxon>Bacillales</taxon>
        <taxon>Bacillaceae</taxon>
        <taxon>Lentibacillus</taxon>
    </lineage>
</organism>
<feature type="transmembrane region" description="Helical" evidence="1">
    <location>
        <begin position="20"/>
        <end position="40"/>
    </location>
</feature>
<keyword evidence="1" id="KW-0472">Membrane</keyword>
<dbReference type="Proteomes" id="UP001596620">
    <property type="component" value="Unassembled WGS sequence"/>
</dbReference>
<name>A0ABW2UP44_9BACI</name>
<dbReference type="RefSeq" id="WP_382357137.1">
    <property type="nucleotide sequence ID" value="NZ_JBHTGR010000001.1"/>
</dbReference>
<gene>
    <name evidence="2" type="ORF">ACFQU8_00190</name>
</gene>
<keyword evidence="3" id="KW-1185">Reference proteome</keyword>
<evidence type="ECO:0000256" key="1">
    <source>
        <dbReference type="SAM" id="Phobius"/>
    </source>
</evidence>
<accession>A0ABW2UP44</accession>
<feature type="transmembrane region" description="Helical" evidence="1">
    <location>
        <begin position="47"/>
        <end position="67"/>
    </location>
</feature>
<dbReference type="EMBL" id="JBHTGR010000001">
    <property type="protein sequence ID" value="MFC7745657.1"/>
    <property type="molecule type" value="Genomic_DNA"/>
</dbReference>